<protein>
    <submittedName>
        <fullName evidence="1">Uncharacterized protein</fullName>
    </submittedName>
</protein>
<proteinExistence type="predicted"/>
<organism evidence="1 2">
    <name type="scientific">Dyadobacter endophyticus</name>
    <dbReference type="NCBI Taxonomy" id="1749036"/>
    <lineage>
        <taxon>Bacteria</taxon>
        <taxon>Pseudomonadati</taxon>
        <taxon>Bacteroidota</taxon>
        <taxon>Cytophagia</taxon>
        <taxon>Cytophagales</taxon>
        <taxon>Spirosomataceae</taxon>
        <taxon>Dyadobacter</taxon>
    </lineage>
</organism>
<reference evidence="2" key="1">
    <citation type="journal article" date="2019" name="Int. J. Syst. Evol. Microbiol.">
        <title>The Global Catalogue of Microorganisms (GCM) 10K type strain sequencing project: providing services to taxonomists for standard genome sequencing and annotation.</title>
        <authorList>
            <consortium name="The Broad Institute Genomics Platform"/>
            <consortium name="The Broad Institute Genome Sequencing Center for Infectious Disease"/>
            <person name="Wu L."/>
            <person name="Ma J."/>
        </authorList>
    </citation>
    <scope>NUCLEOTIDE SEQUENCE [LARGE SCALE GENOMIC DNA]</scope>
    <source>
        <strain evidence="2">CGMCC 1.15288</strain>
    </source>
</reference>
<evidence type="ECO:0000313" key="2">
    <source>
        <dbReference type="Proteomes" id="UP000600214"/>
    </source>
</evidence>
<accession>A0ABQ1YIJ9</accession>
<sequence>MLFEEPAEMLGIFKAQLECDFVNRFFAIEYALLGSFNNLHLNVFLSSLAGLFLDQVTEVFRRQIKLASAVRHCR</sequence>
<name>A0ABQ1YIJ9_9BACT</name>
<evidence type="ECO:0000313" key="1">
    <source>
        <dbReference type="EMBL" id="GGH26297.1"/>
    </source>
</evidence>
<dbReference type="Proteomes" id="UP000600214">
    <property type="component" value="Unassembled WGS sequence"/>
</dbReference>
<gene>
    <name evidence="1" type="ORF">GCM10007423_11180</name>
</gene>
<dbReference type="EMBL" id="BMIA01000001">
    <property type="protein sequence ID" value="GGH26297.1"/>
    <property type="molecule type" value="Genomic_DNA"/>
</dbReference>
<keyword evidence="2" id="KW-1185">Reference proteome</keyword>
<comment type="caution">
    <text evidence="1">The sequence shown here is derived from an EMBL/GenBank/DDBJ whole genome shotgun (WGS) entry which is preliminary data.</text>
</comment>